<dbReference type="EMBL" id="PZJX01000074">
    <property type="protein sequence ID" value="PTE06323.1"/>
    <property type="molecule type" value="Genomic_DNA"/>
</dbReference>
<gene>
    <name evidence="7" type="ORF">C9427_32295</name>
</gene>
<evidence type="ECO:0000313" key="7">
    <source>
        <dbReference type="EMBL" id="PTE06323.1"/>
    </source>
</evidence>
<dbReference type="PANTHER" id="PTHR43557:SF2">
    <property type="entry name" value="RIESKE DOMAIN-CONTAINING PROTEIN-RELATED"/>
    <property type="match status" value="1"/>
</dbReference>
<dbReference type="Gene3D" id="3.50.50.60">
    <property type="entry name" value="FAD/NAD(P)-binding domain"/>
    <property type="match status" value="2"/>
</dbReference>
<evidence type="ECO:0000256" key="3">
    <source>
        <dbReference type="ARBA" id="ARBA00022827"/>
    </source>
</evidence>
<sequence>MRKRLLIVGGSYAASELACQARENGYAEDILIVSEEGDLPYHRPPLSKSYLKDASEELMPLRAEAFYRDKAIEVELGARVVAIDGRGNRATLSNGVVIPFDTLALATGARARTLPGLDTCPGNMHCVRSVADARKLRSAISGAEKVVIIGAGFMGLEVASALVRQNKHVTVVEAADRVLARAVSPELSRLLSAIHAQNSVNLITSRKVRPIIGHSGLINRIELDDGSILQADIVVVGVGSHPNLELAQQLELKVGNGIVVDDKSRTSRSNVFAAGDCATFSGQFNLAGIRLESVQNAIDQARVAGNAIAGGDKVYHAVPWFWSDQYESKIQIAGLSGGATYSESRHGEKSDVSVFHFRDDVCVSVESVNRPRDHIAARRLLAGSKEITRRNLQEVDFNISALLKA</sequence>
<dbReference type="Pfam" id="PF14759">
    <property type="entry name" value="Reductase_C"/>
    <property type="match status" value="1"/>
</dbReference>
<feature type="domain" description="FAD/NAD(P)-binding" evidence="5">
    <location>
        <begin position="4"/>
        <end position="301"/>
    </location>
</feature>
<dbReference type="SUPFAM" id="SSF55424">
    <property type="entry name" value="FAD/NAD-linked reductases, dimerisation (C-terminal) domain"/>
    <property type="match status" value="1"/>
</dbReference>
<keyword evidence="8" id="KW-1185">Reference proteome</keyword>
<dbReference type="Proteomes" id="UP000240259">
    <property type="component" value="Unassembled WGS sequence"/>
</dbReference>
<dbReference type="Gene3D" id="3.30.390.30">
    <property type="match status" value="1"/>
</dbReference>
<keyword evidence="2" id="KW-0285">Flavoprotein</keyword>
<reference evidence="7 8" key="1">
    <citation type="submission" date="2018-03" db="EMBL/GenBank/DDBJ databases">
        <title>Genome sequence of the symbiotic type strain Mesorhizobium helmanticense CSLC115NT isolated from Lotus corniculatus nodules.</title>
        <authorList>
            <person name="Sannazzaro A.I."/>
            <person name="Torres Tejerizo G.A."/>
            <person name="Dip D."/>
            <person name="Caballero M."/>
            <person name="Pistorio M."/>
            <person name="Estrella M.J."/>
        </authorList>
    </citation>
    <scope>NUCLEOTIDE SEQUENCE [LARGE SCALE GENOMIC DNA]</scope>
    <source>
        <strain evidence="7 8">CSLC115N</strain>
    </source>
</reference>
<evidence type="ECO:0000256" key="1">
    <source>
        <dbReference type="ARBA" id="ARBA00001974"/>
    </source>
</evidence>
<evidence type="ECO:0000313" key="8">
    <source>
        <dbReference type="Proteomes" id="UP000240259"/>
    </source>
</evidence>
<dbReference type="InterPro" id="IPR036188">
    <property type="entry name" value="FAD/NAD-bd_sf"/>
</dbReference>
<accession>A0A2T4IL44</accession>
<comment type="cofactor">
    <cofactor evidence="1">
        <name>FAD</name>
        <dbReference type="ChEBI" id="CHEBI:57692"/>
    </cofactor>
</comment>
<protein>
    <recommendedName>
        <fullName evidence="9">Pyridine nucleotide-disulfide oxidoreductase</fullName>
    </recommendedName>
</protein>
<evidence type="ECO:0000259" key="6">
    <source>
        <dbReference type="Pfam" id="PF14759"/>
    </source>
</evidence>
<dbReference type="PRINTS" id="PR00411">
    <property type="entry name" value="PNDRDTASEI"/>
</dbReference>
<dbReference type="InterPro" id="IPR016156">
    <property type="entry name" value="FAD/NAD-linked_Rdtase_dimer_sf"/>
</dbReference>
<dbReference type="SUPFAM" id="SSF51905">
    <property type="entry name" value="FAD/NAD(P)-binding domain"/>
    <property type="match status" value="1"/>
</dbReference>
<evidence type="ECO:0008006" key="9">
    <source>
        <dbReference type="Google" id="ProtNLM"/>
    </source>
</evidence>
<dbReference type="GO" id="GO:0016651">
    <property type="term" value="F:oxidoreductase activity, acting on NAD(P)H"/>
    <property type="evidence" value="ECO:0007669"/>
    <property type="project" value="TreeGrafter"/>
</dbReference>
<dbReference type="InterPro" id="IPR050446">
    <property type="entry name" value="FAD-oxidoreductase/Apoptosis"/>
</dbReference>
<dbReference type="Pfam" id="PF07992">
    <property type="entry name" value="Pyr_redox_2"/>
    <property type="match status" value="1"/>
</dbReference>
<proteinExistence type="predicted"/>
<name>A0A2T4IL44_9HYPH</name>
<dbReference type="InterPro" id="IPR028202">
    <property type="entry name" value="Reductase_C"/>
</dbReference>
<feature type="domain" description="Reductase C-terminal" evidence="6">
    <location>
        <begin position="320"/>
        <end position="402"/>
    </location>
</feature>
<evidence type="ECO:0000259" key="5">
    <source>
        <dbReference type="Pfam" id="PF07992"/>
    </source>
</evidence>
<evidence type="ECO:0000256" key="2">
    <source>
        <dbReference type="ARBA" id="ARBA00022630"/>
    </source>
</evidence>
<keyword evidence="3" id="KW-0274">FAD</keyword>
<dbReference type="InterPro" id="IPR023753">
    <property type="entry name" value="FAD/NAD-binding_dom"/>
</dbReference>
<comment type="caution">
    <text evidence="7">The sequence shown here is derived from an EMBL/GenBank/DDBJ whole genome shotgun (WGS) entry which is preliminary data.</text>
</comment>
<organism evidence="7 8">
    <name type="scientific">Mesorhizobium helmanticense</name>
    <dbReference type="NCBI Taxonomy" id="1776423"/>
    <lineage>
        <taxon>Bacteria</taxon>
        <taxon>Pseudomonadati</taxon>
        <taxon>Pseudomonadota</taxon>
        <taxon>Alphaproteobacteria</taxon>
        <taxon>Hyphomicrobiales</taxon>
        <taxon>Phyllobacteriaceae</taxon>
        <taxon>Mesorhizobium</taxon>
    </lineage>
</organism>
<evidence type="ECO:0000256" key="4">
    <source>
        <dbReference type="ARBA" id="ARBA00023002"/>
    </source>
</evidence>
<dbReference type="RefSeq" id="WP_107653020.1">
    <property type="nucleotide sequence ID" value="NZ_PZJX01000074.1"/>
</dbReference>
<dbReference type="OrthoDB" id="7809559at2"/>
<keyword evidence="4" id="KW-0560">Oxidoreductase</keyword>
<dbReference type="AlphaFoldDB" id="A0A2T4IL44"/>
<dbReference type="PANTHER" id="PTHR43557">
    <property type="entry name" value="APOPTOSIS-INDUCING FACTOR 1"/>
    <property type="match status" value="1"/>
</dbReference>
<dbReference type="PRINTS" id="PR00368">
    <property type="entry name" value="FADPNR"/>
</dbReference>
<dbReference type="GO" id="GO:0005737">
    <property type="term" value="C:cytoplasm"/>
    <property type="evidence" value="ECO:0007669"/>
    <property type="project" value="TreeGrafter"/>
</dbReference>